<keyword evidence="3" id="KW-1185">Reference proteome</keyword>
<dbReference type="RefSeq" id="WP_101462667.1">
    <property type="nucleotide sequence ID" value="NZ_PJMW01000001.1"/>
</dbReference>
<evidence type="ECO:0000313" key="2">
    <source>
        <dbReference type="EMBL" id="PKV98161.1"/>
    </source>
</evidence>
<comment type="caution">
    <text evidence="2">The sequence shown here is derived from an EMBL/GenBank/DDBJ whole genome shotgun (WGS) entry which is preliminary data.</text>
</comment>
<proteinExistence type="predicted"/>
<protein>
    <submittedName>
        <fullName evidence="2">Uncharacterized protein</fullName>
    </submittedName>
</protein>
<feature type="signal peptide" evidence="1">
    <location>
        <begin position="1"/>
        <end position="22"/>
    </location>
</feature>
<accession>A0A2N3WWA8</accession>
<dbReference type="OrthoDB" id="3482166at2"/>
<dbReference type="AlphaFoldDB" id="A0A2N3WWA8"/>
<keyword evidence="1" id="KW-0732">Signal</keyword>
<dbReference type="EMBL" id="PJMW01000001">
    <property type="protein sequence ID" value="PKV98161.1"/>
    <property type="molecule type" value="Genomic_DNA"/>
</dbReference>
<name>A0A2N3WWA8_9NOCA</name>
<feature type="chain" id="PRO_5014943741" evidence="1">
    <location>
        <begin position="23"/>
        <end position="113"/>
    </location>
</feature>
<reference evidence="2 3" key="1">
    <citation type="submission" date="2017-12" db="EMBL/GenBank/DDBJ databases">
        <title>Sequencing the genomes of 1000 Actinobacteria strains.</title>
        <authorList>
            <person name="Klenk H.-P."/>
        </authorList>
    </citation>
    <scope>NUCLEOTIDE SEQUENCE [LARGE SCALE GENOMIC DNA]</scope>
    <source>
        <strain evidence="2 3">DSM 44489</strain>
    </source>
</reference>
<dbReference type="Proteomes" id="UP000233766">
    <property type="component" value="Unassembled WGS sequence"/>
</dbReference>
<evidence type="ECO:0000313" key="3">
    <source>
        <dbReference type="Proteomes" id="UP000233766"/>
    </source>
</evidence>
<gene>
    <name evidence="2" type="ORF">ATK86_0169</name>
</gene>
<evidence type="ECO:0000256" key="1">
    <source>
        <dbReference type="SAM" id="SignalP"/>
    </source>
</evidence>
<sequence>MPVRRLITLSAFAILLPLAVSACTMTGPGTTSECSVSGCTVTFDRGVSAKASVLGIDVELLAVNGDMVTLGVGGQQVTVPVGQSQASNGTDVRVSEVTDDKVVVVFATGLNPN</sequence>
<organism evidence="2 3">
    <name type="scientific">Nocardia fluminea</name>
    <dbReference type="NCBI Taxonomy" id="134984"/>
    <lineage>
        <taxon>Bacteria</taxon>
        <taxon>Bacillati</taxon>
        <taxon>Actinomycetota</taxon>
        <taxon>Actinomycetes</taxon>
        <taxon>Mycobacteriales</taxon>
        <taxon>Nocardiaceae</taxon>
        <taxon>Nocardia</taxon>
    </lineage>
</organism>
<dbReference type="PROSITE" id="PS51257">
    <property type="entry name" value="PROKAR_LIPOPROTEIN"/>
    <property type="match status" value="1"/>
</dbReference>